<dbReference type="SMART" id="SM00034">
    <property type="entry name" value="CLECT"/>
    <property type="match status" value="1"/>
</dbReference>
<dbReference type="InterPro" id="IPR016187">
    <property type="entry name" value="CTDL_fold"/>
</dbReference>
<dbReference type="InterPro" id="IPR016186">
    <property type="entry name" value="C-type_lectin-like/link_sf"/>
</dbReference>
<organism evidence="5">
    <name type="scientific">Arion vulgaris</name>
    <dbReference type="NCBI Taxonomy" id="1028688"/>
    <lineage>
        <taxon>Eukaryota</taxon>
        <taxon>Metazoa</taxon>
        <taxon>Spiralia</taxon>
        <taxon>Lophotrochozoa</taxon>
        <taxon>Mollusca</taxon>
        <taxon>Gastropoda</taxon>
        <taxon>Heterobranchia</taxon>
        <taxon>Euthyneura</taxon>
        <taxon>Panpulmonata</taxon>
        <taxon>Eupulmonata</taxon>
        <taxon>Stylommatophora</taxon>
        <taxon>Helicina</taxon>
        <taxon>Arionoidea</taxon>
        <taxon>Arionidae</taxon>
        <taxon>Arion</taxon>
    </lineage>
</organism>
<feature type="domain" description="C-type lectin" evidence="3">
    <location>
        <begin position="35"/>
        <end position="154"/>
    </location>
</feature>
<dbReference type="SUPFAM" id="SSF56436">
    <property type="entry name" value="C-type lectin-like"/>
    <property type="match status" value="1"/>
</dbReference>
<dbReference type="PROSITE" id="PS50041">
    <property type="entry name" value="C_TYPE_LECTIN_2"/>
    <property type="match status" value="1"/>
</dbReference>
<feature type="signal peptide" evidence="2">
    <location>
        <begin position="1"/>
        <end position="24"/>
    </location>
</feature>
<dbReference type="EMBL" id="HACG01027343">
    <property type="protein sequence ID" value="CEK74208.1"/>
    <property type="molecule type" value="Transcribed_RNA"/>
</dbReference>
<evidence type="ECO:0000256" key="2">
    <source>
        <dbReference type="SAM" id="SignalP"/>
    </source>
</evidence>
<dbReference type="InterPro" id="IPR001304">
    <property type="entry name" value="C-type_lectin-like"/>
</dbReference>
<accession>A0A0B7A018</accession>
<feature type="region of interest" description="Disordered" evidence="1">
    <location>
        <begin position="157"/>
        <end position="189"/>
    </location>
</feature>
<feature type="compositionally biased region" description="Low complexity" evidence="1">
    <location>
        <begin position="158"/>
        <end position="181"/>
    </location>
</feature>
<keyword evidence="2" id="KW-0732">Signal</keyword>
<evidence type="ECO:0000313" key="5">
    <source>
        <dbReference type="EMBL" id="CEK74208.1"/>
    </source>
</evidence>
<reference evidence="5" key="1">
    <citation type="submission" date="2014-12" db="EMBL/GenBank/DDBJ databases">
        <title>Insight into the proteome of Arion vulgaris.</title>
        <authorList>
            <person name="Aradska J."/>
            <person name="Bulat T."/>
            <person name="Smidak R."/>
            <person name="Sarate P."/>
            <person name="Gangsoo J."/>
            <person name="Sialana F."/>
            <person name="Bilban M."/>
            <person name="Lubec G."/>
        </authorList>
    </citation>
    <scope>NUCLEOTIDE SEQUENCE</scope>
    <source>
        <tissue evidence="5">Skin</tissue>
    </source>
</reference>
<dbReference type="PANTHER" id="PTHR22803">
    <property type="entry name" value="MANNOSE, PHOSPHOLIPASE, LECTIN RECEPTOR RELATED"/>
    <property type="match status" value="1"/>
</dbReference>
<protein>
    <recommendedName>
        <fullName evidence="3">C-type lectin domain-containing protein</fullName>
    </recommendedName>
</protein>
<evidence type="ECO:0000256" key="1">
    <source>
        <dbReference type="SAM" id="MobiDB-lite"/>
    </source>
</evidence>
<dbReference type="Gene3D" id="3.10.100.10">
    <property type="entry name" value="Mannose-Binding Protein A, subunit A"/>
    <property type="match status" value="1"/>
</dbReference>
<feature type="chain" id="PRO_5007391435" description="C-type lectin domain-containing protein" evidence="2">
    <location>
        <begin position="25"/>
        <end position="189"/>
    </location>
</feature>
<sequence>MTKMFLQFTVLIVVYLLSDYNISATDDCPEDWYAYKKNCYFFDKVNSRWSVAQVTCRDFGSKLTDILTIEENMFLTKHARRIKFGSAWVGGRDALANGTWKWEAQNTLITFQQWKGGAARQDAAATCLALQTEDKSTYHWKKQGCEIKNRFICKKPRTTATGGDTAAGDPAASDPAASEPATDSKRRNY</sequence>
<proteinExistence type="predicted"/>
<dbReference type="AlphaFoldDB" id="A0A0B7A018"/>
<dbReference type="InterPro" id="IPR050111">
    <property type="entry name" value="C-type_lectin/snaclec_domain"/>
</dbReference>
<dbReference type="Pfam" id="PF00059">
    <property type="entry name" value="Lectin_C"/>
    <property type="match status" value="1"/>
</dbReference>
<dbReference type="EMBL" id="HACG01027342">
    <property type="protein sequence ID" value="CEK74207.1"/>
    <property type="molecule type" value="Transcribed_RNA"/>
</dbReference>
<evidence type="ECO:0000313" key="4">
    <source>
        <dbReference type="EMBL" id="CEK74207.1"/>
    </source>
</evidence>
<evidence type="ECO:0000259" key="3">
    <source>
        <dbReference type="PROSITE" id="PS50041"/>
    </source>
</evidence>
<dbReference type="CDD" id="cd00037">
    <property type="entry name" value="CLECT"/>
    <property type="match status" value="1"/>
</dbReference>
<name>A0A0B7A018_9EUPU</name>
<gene>
    <name evidence="5" type="primary">ORF90106</name>
    <name evidence="4" type="synonym">ORF90105</name>
</gene>